<dbReference type="InterPro" id="IPR004360">
    <property type="entry name" value="Glyas_Fos-R_dOase_dom"/>
</dbReference>
<accession>A0A158I666</accession>
<proteinExistence type="predicted"/>
<name>A0A158I666_CABCO</name>
<dbReference type="SUPFAM" id="SSF54593">
    <property type="entry name" value="Glyoxalase/Bleomycin resistance protein/Dihydroxybiphenyl dioxygenase"/>
    <property type="match status" value="2"/>
</dbReference>
<keyword evidence="2" id="KW-0560">Oxidoreductase</keyword>
<sequence length="285" mass="31926">MTFSLQQSTPARLHHLHVVSDNPGRLAEFYTSQMQMTSVGGTDHDRVVLVGRDRAVEITARSSGRGPHFGYAMRNQEELNALRKRLQNHGLACQALTASLFQPGAFVIGDPQGRRMAFGLEMSDAASVASRDGLPARLQHTVFQTTELERVVNFYTDIVGFSISDEVVDDNGRVAVVFLRSDDEHHSLAFFQGSRNEWDHHCYETDKWNDIRDWGDRFAAIDVPIFFGPGRHGPGNNLFFMVTDPDGNRLEFSAELARVAVGAKPGVWPHGERTLNSWGRAWMRS</sequence>
<dbReference type="GO" id="GO:0051213">
    <property type="term" value="F:dioxygenase activity"/>
    <property type="evidence" value="ECO:0007669"/>
    <property type="project" value="UniProtKB-KW"/>
</dbReference>
<dbReference type="InterPro" id="IPR029068">
    <property type="entry name" value="Glyas_Bleomycin-R_OHBP_Dase"/>
</dbReference>
<gene>
    <name evidence="2" type="ORF">AWB70_04270</name>
</gene>
<protein>
    <submittedName>
        <fullName evidence="2">Glyoxalase/bleomycin resistance protein/dioxygenase</fullName>
    </submittedName>
</protein>
<dbReference type="Gene3D" id="3.10.180.10">
    <property type="entry name" value="2,3-Dihydroxybiphenyl 1,2-Dioxygenase, domain 1"/>
    <property type="match status" value="2"/>
</dbReference>
<dbReference type="AlphaFoldDB" id="A0A158I666"/>
<keyword evidence="2" id="KW-0223">Dioxygenase</keyword>
<dbReference type="Pfam" id="PF00903">
    <property type="entry name" value="Glyoxalase"/>
    <property type="match status" value="1"/>
</dbReference>
<reference evidence="3" key="1">
    <citation type="submission" date="2016-01" db="EMBL/GenBank/DDBJ databases">
        <authorList>
            <person name="Peeters C."/>
        </authorList>
    </citation>
    <scope>NUCLEOTIDE SEQUENCE [LARGE SCALE GENOMIC DNA]</scope>
</reference>
<organism evidence="2 3">
    <name type="scientific">Caballeronia cordobensis</name>
    <name type="common">Burkholderia cordobensis</name>
    <dbReference type="NCBI Taxonomy" id="1353886"/>
    <lineage>
        <taxon>Bacteria</taxon>
        <taxon>Pseudomonadati</taxon>
        <taxon>Pseudomonadota</taxon>
        <taxon>Betaproteobacteria</taxon>
        <taxon>Burkholderiales</taxon>
        <taxon>Burkholderiaceae</taxon>
        <taxon>Caballeronia</taxon>
    </lineage>
</organism>
<feature type="domain" description="VOC" evidence="1">
    <location>
        <begin position="12"/>
        <end position="121"/>
    </location>
</feature>
<keyword evidence="3" id="KW-1185">Reference proteome</keyword>
<dbReference type="EMBL" id="FCNY02000010">
    <property type="protein sequence ID" value="SAL51937.1"/>
    <property type="molecule type" value="Genomic_DNA"/>
</dbReference>
<feature type="domain" description="VOC" evidence="1">
    <location>
        <begin position="137"/>
        <end position="255"/>
    </location>
</feature>
<dbReference type="RefSeq" id="WP_053572515.1">
    <property type="nucleotide sequence ID" value="NZ_FCNY02000010.1"/>
</dbReference>
<dbReference type="InterPro" id="IPR037523">
    <property type="entry name" value="VOC_core"/>
</dbReference>
<dbReference type="Proteomes" id="UP000054740">
    <property type="component" value="Unassembled WGS sequence"/>
</dbReference>
<dbReference type="PROSITE" id="PS51819">
    <property type="entry name" value="VOC"/>
    <property type="match status" value="2"/>
</dbReference>
<evidence type="ECO:0000313" key="2">
    <source>
        <dbReference type="EMBL" id="SAL51937.1"/>
    </source>
</evidence>
<evidence type="ECO:0000259" key="1">
    <source>
        <dbReference type="PROSITE" id="PS51819"/>
    </source>
</evidence>
<dbReference type="CDD" id="cd08343">
    <property type="entry name" value="ED_TypeI_classII_C"/>
    <property type="match status" value="1"/>
</dbReference>
<evidence type="ECO:0000313" key="3">
    <source>
        <dbReference type="Proteomes" id="UP000054740"/>
    </source>
</evidence>